<evidence type="ECO:0000256" key="1">
    <source>
        <dbReference type="ARBA" id="ARBA00022801"/>
    </source>
</evidence>
<dbReference type="Pfam" id="PF04389">
    <property type="entry name" value="Peptidase_M28"/>
    <property type="match status" value="1"/>
</dbReference>
<gene>
    <name evidence="5" type="ORF">GCM10009839_45290</name>
</gene>
<reference evidence="6" key="1">
    <citation type="journal article" date="2019" name="Int. J. Syst. Evol. Microbiol.">
        <title>The Global Catalogue of Microorganisms (GCM) 10K type strain sequencing project: providing services to taxonomists for standard genome sequencing and annotation.</title>
        <authorList>
            <consortium name="The Broad Institute Genomics Platform"/>
            <consortium name="The Broad Institute Genome Sequencing Center for Infectious Disease"/>
            <person name="Wu L."/>
            <person name="Ma J."/>
        </authorList>
    </citation>
    <scope>NUCLEOTIDE SEQUENCE [LARGE SCALE GENOMIC DNA]</scope>
    <source>
        <strain evidence="6">JCM 16014</strain>
    </source>
</reference>
<evidence type="ECO:0000259" key="4">
    <source>
        <dbReference type="SMART" id="SM00495"/>
    </source>
</evidence>
<dbReference type="Gene3D" id="3.40.630.10">
    <property type="entry name" value="Zn peptidases"/>
    <property type="match status" value="1"/>
</dbReference>
<feature type="chain" id="PRO_5045863896" description="Chitin-binding type-3 domain-containing protein" evidence="3">
    <location>
        <begin position="24"/>
        <end position="622"/>
    </location>
</feature>
<keyword evidence="1" id="KW-0378">Hydrolase</keyword>
<dbReference type="InterPro" id="IPR036573">
    <property type="entry name" value="CBM_sf_5/12"/>
</dbReference>
<sequence>MIRRALATGLAVTVISAMSVVLALPAAQASQTGTATPTVPQGPATPDSRAQAVDDGKVRLPKTPGRVFSASTDAVNVLATPPNIDVNNVKAHLSQFQTFANSNGGNRATGTGGHTQTAQYLKSKLEAAGFTVTMQSCTRCNGSAQNVIADWPGGDTNNTYMFGAHADSVSAGPGINDDGSGIASILEVALQLAAAHPTMQNHVRFGFWTGEEQGEVGSAFYVSSLSSAQRAAIKGYGTFDMVASPNAGYFINGSETIATNLRAYFTSIGVSTETSTECCSDDGSFRDAGIPAALGSTGASAVKTSAQAGKWGGSAGAAYDSCYHRSCDSYPSNINSTSLDRFADSIAYAVWGVAVGSSTPTNDFSIGVSPASGSVAQGGTVSTTVSTAVTQGSAQQVTLAVSGLPGGVTASFNPATVTAGQSSTLTLTASATATTGSKAITVTGTAPSGAHTATYTATVTSTSPGNDFSVSVSPGSASVPAGSSTTATVSTATVSGTAQTVALSVSGSPTGVTASVSPSSVTSGGSATLSIAVAATAAAGTYTLTVTGSGSATHSASFTLTVTGGGGGGNCAGVSAWSASTSYAPGDKVTYNGHLYKSTWYSTGAVPTDPQSWAVWSDGGAC</sequence>
<proteinExistence type="predicted"/>
<dbReference type="PANTHER" id="PTHR12147:SF26">
    <property type="entry name" value="PEPTIDASE M28 DOMAIN-CONTAINING PROTEIN"/>
    <property type="match status" value="1"/>
</dbReference>
<dbReference type="InterPro" id="IPR003610">
    <property type="entry name" value="CBM5/12"/>
</dbReference>
<dbReference type="Gene3D" id="2.10.10.20">
    <property type="entry name" value="Carbohydrate-binding module superfamily 5/12"/>
    <property type="match status" value="1"/>
</dbReference>
<name>A0ABP5G1M4_9ACTN</name>
<protein>
    <recommendedName>
        <fullName evidence="4">Chitin-binding type-3 domain-containing protein</fullName>
    </recommendedName>
</protein>
<feature type="signal peptide" evidence="3">
    <location>
        <begin position="1"/>
        <end position="23"/>
    </location>
</feature>
<dbReference type="CDD" id="cd12215">
    <property type="entry name" value="ChiC_BD"/>
    <property type="match status" value="1"/>
</dbReference>
<accession>A0ABP5G1M4</accession>
<dbReference type="PANTHER" id="PTHR12147">
    <property type="entry name" value="METALLOPEPTIDASE M28 FAMILY MEMBER"/>
    <property type="match status" value="1"/>
</dbReference>
<feature type="compositionally biased region" description="Polar residues" evidence="2">
    <location>
        <begin position="29"/>
        <end position="39"/>
    </location>
</feature>
<dbReference type="RefSeq" id="WP_344667634.1">
    <property type="nucleotide sequence ID" value="NZ_BAAAQN010000027.1"/>
</dbReference>
<feature type="region of interest" description="Disordered" evidence="2">
    <location>
        <begin position="29"/>
        <end position="55"/>
    </location>
</feature>
<dbReference type="SMART" id="SM00495">
    <property type="entry name" value="ChtBD3"/>
    <property type="match status" value="1"/>
</dbReference>
<evidence type="ECO:0000256" key="2">
    <source>
        <dbReference type="SAM" id="MobiDB-lite"/>
    </source>
</evidence>
<dbReference type="InterPro" id="IPR007484">
    <property type="entry name" value="Peptidase_M28"/>
</dbReference>
<dbReference type="EMBL" id="BAAAQN010000027">
    <property type="protein sequence ID" value="GAA2038618.1"/>
    <property type="molecule type" value="Genomic_DNA"/>
</dbReference>
<dbReference type="InterPro" id="IPR045175">
    <property type="entry name" value="M28_fam"/>
</dbReference>
<dbReference type="Proteomes" id="UP001500751">
    <property type="component" value="Unassembled WGS sequence"/>
</dbReference>
<evidence type="ECO:0000256" key="3">
    <source>
        <dbReference type="SAM" id="SignalP"/>
    </source>
</evidence>
<dbReference type="Pfam" id="PF02839">
    <property type="entry name" value="CBM_5_12"/>
    <property type="match status" value="1"/>
</dbReference>
<evidence type="ECO:0000313" key="6">
    <source>
        <dbReference type="Proteomes" id="UP001500751"/>
    </source>
</evidence>
<evidence type="ECO:0000313" key="5">
    <source>
        <dbReference type="EMBL" id="GAA2038618.1"/>
    </source>
</evidence>
<dbReference type="SUPFAM" id="SSF51055">
    <property type="entry name" value="Carbohydrate binding domain"/>
    <property type="match status" value="1"/>
</dbReference>
<dbReference type="SUPFAM" id="SSF53187">
    <property type="entry name" value="Zn-dependent exopeptidases"/>
    <property type="match status" value="1"/>
</dbReference>
<organism evidence="5 6">
    <name type="scientific">Catenulispora yoronensis</name>
    <dbReference type="NCBI Taxonomy" id="450799"/>
    <lineage>
        <taxon>Bacteria</taxon>
        <taxon>Bacillati</taxon>
        <taxon>Actinomycetota</taxon>
        <taxon>Actinomycetes</taxon>
        <taxon>Catenulisporales</taxon>
        <taxon>Catenulisporaceae</taxon>
        <taxon>Catenulispora</taxon>
    </lineage>
</organism>
<keyword evidence="3" id="KW-0732">Signal</keyword>
<keyword evidence="6" id="KW-1185">Reference proteome</keyword>
<comment type="caution">
    <text evidence="5">The sequence shown here is derived from an EMBL/GenBank/DDBJ whole genome shotgun (WGS) entry which is preliminary data.</text>
</comment>
<feature type="domain" description="Chitin-binding type-3" evidence="4">
    <location>
        <begin position="574"/>
        <end position="619"/>
    </location>
</feature>